<dbReference type="PANTHER" id="PTHR11875">
    <property type="entry name" value="TESTIS-SPECIFIC Y-ENCODED PROTEIN"/>
    <property type="match status" value="1"/>
</dbReference>
<dbReference type="GO" id="GO:0005935">
    <property type="term" value="C:cellular bud neck"/>
    <property type="evidence" value="ECO:0007669"/>
    <property type="project" value="UniProtKB-SubCell"/>
</dbReference>
<reference evidence="5 6" key="1">
    <citation type="submission" date="2019-09" db="EMBL/GenBank/DDBJ databases">
        <authorList>
            <person name="Brejova B."/>
        </authorList>
    </citation>
    <scope>NUCLEOTIDE SEQUENCE [LARGE SCALE GENOMIC DNA]</scope>
</reference>
<evidence type="ECO:0000313" key="5">
    <source>
        <dbReference type="EMBL" id="VVT44905.1"/>
    </source>
</evidence>
<evidence type="ECO:0000256" key="4">
    <source>
        <dbReference type="SAM" id="MobiDB-lite"/>
    </source>
</evidence>
<evidence type="ECO:0000256" key="3">
    <source>
        <dbReference type="RuleBase" id="RU003876"/>
    </source>
</evidence>
<evidence type="ECO:0000256" key="2">
    <source>
        <dbReference type="ARBA" id="ARBA00009947"/>
    </source>
</evidence>
<accession>A0A5E8B1V5</accession>
<dbReference type="Pfam" id="PF00956">
    <property type="entry name" value="NAP"/>
    <property type="match status" value="1"/>
</dbReference>
<keyword evidence="6" id="KW-1185">Reference proteome</keyword>
<dbReference type="Proteomes" id="UP000398389">
    <property type="component" value="Unassembled WGS sequence"/>
</dbReference>
<evidence type="ECO:0008006" key="7">
    <source>
        <dbReference type="Google" id="ProtNLM"/>
    </source>
</evidence>
<dbReference type="EMBL" id="CABVLU010000001">
    <property type="protein sequence ID" value="VVT44905.1"/>
    <property type="molecule type" value="Genomic_DNA"/>
</dbReference>
<dbReference type="InterPro" id="IPR002164">
    <property type="entry name" value="NAP_family"/>
</dbReference>
<dbReference type="GO" id="GO:0005634">
    <property type="term" value="C:nucleus"/>
    <property type="evidence" value="ECO:0007669"/>
    <property type="project" value="InterPro"/>
</dbReference>
<dbReference type="SUPFAM" id="SSF143113">
    <property type="entry name" value="NAP-like"/>
    <property type="match status" value="1"/>
</dbReference>
<name>A0A5E8B1V5_9ASCO</name>
<dbReference type="FunFam" id="1.20.5.1500:FF:000001">
    <property type="entry name" value="Nucleosome assembly protein 1-like 1"/>
    <property type="match status" value="1"/>
</dbReference>
<feature type="compositionally biased region" description="Low complexity" evidence="4">
    <location>
        <begin position="14"/>
        <end position="25"/>
    </location>
</feature>
<dbReference type="GeneID" id="43579396"/>
<dbReference type="OrthoDB" id="27325at2759"/>
<dbReference type="InterPro" id="IPR037231">
    <property type="entry name" value="NAP-like_sf"/>
</dbReference>
<feature type="region of interest" description="Disordered" evidence="4">
    <location>
        <begin position="342"/>
        <end position="365"/>
    </location>
</feature>
<dbReference type="GO" id="GO:0006334">
    <property type="term" value="P:nucleosome assembly"/>
    <property type="evidence" value="ECO:0007669"/>
    <property type="project" value="InterPro"/>
</dbReference>
<organism evidence="5 6">
    <name type="scientific">Magnusiomyces paraingens</name>
    <dbReference type="NCBI Taxonomy" id="2606893"/>
    <lineage>
        <taxon>Eukaryota</taxon>
        <taxon>Fungi</taxon>
        <taxon>Dikarya</taxon>
        <taxon>Ascomycota</taxon>
        <taxon>Saccharomycotina</taxon>
        <taxon>Dipodascomycetes</taxon>
        <taxon>Dipodascales</taxon>
        <taxon>Dipodascaceae</taxon>
        <taxon>Magnusiomyces</taxon>
    </lineage>
</organism>
<dbReference type="GO" id="GO:0005940">
    <property type="term" value="C:septin ring"/>
    <property type="evidence" value="ECO:0007669"/>
    <property type="project" value="UniProtKB-ARBA"/>
</dbReference>
<feature type="region of interest" description="Disordered" evidence="4">
    <location>
        <begin position="1"/>
        <end position="25"/>
    </location>
</feature>
<proteinExistence type="inferred from homology"/>
<dbReference type="FunFam" id="3.30.1120.90:FF:000003">
    <property type="entry name" value="Nucleosome assembly protein"/>
    <property type="match status" value="1"/>
</dbReference>
<gene>
    <name evidence="5" type="ORF">SAPINGB_P000573</name>
</gene>
<feature type="compositionally biased region" description="Acidic residues" evidence="4">
    <location>
        <begin position="183"/>
        <end position="208"/>
    </location>
</feature>
<comment type="similarity">
    <text evidence="2 3">Belongs to the nucleosome assembly protein (NAP) family.</text>
</comment>
<dbReference type="AlphaFoldDB" id="A0A5E8B1V5"/>
<evidence type="ECO:0000313" key="6">
    <source>
        <dbReference type="Proteomes" id="UP000398389"/>
    </source>
</evidence>
<feature type="compositionally biased region" description="Acidic residues" evidence="4">
    <location>
        <begin position="350"/>
        <end position="365"/>
    </location>
</feature>
<feature type="compositionally biased region" description="Basic and acidic residues" evidence="4">
    <location>
        <begin position="436"/>
        <end position="445"/>
    </location>
</feature>
<feature type="region of interest" description="Disordered" evidence="4">
    <location>
        <begin position="167"/>
        <end position="211"/>
    </location>
</feature>
<protein>
    <recommendedName>
        <fullName evidence="7">Nucleosome assembly protein</fullName>
    </recommendedName>
</protein>
<dbReference type="Gene3D" id="1.20.5.1500">
    <property type="match status" value="1"/>
</dbReference>
<dbReference type="RefSeq" id="XP_031851187.1">
    <property type="nucleotide sequence ID" value="XM_031995296.1"/>
</dbReference>
<feature type="region of interest" description="Disordered" evidence="4">
    <location>
        <begin position="399"/>
        <end position="445"/>
    </location>
</feature>
<evidence type="ECO:0000256" key="1">
    <source>
        <dbReference type="ARBA" id="ARBA00004266"/>
    </source>
</evidence>
<comment type="subcellular location">
    <subcellularLocation>
        <location evidence="1">Bud neck</location>
    </subcellularLocation>
</comment>
<feature type="compositionally biased region" description="Basic and acidic residues" evidence="4">
    <location>
        <begin position="1"/>
        <end position="11"/>
    </location>
</feature>
<sequence length="445" mass="50129">MAEPIKNKRLNDLTGAPTPQNTPATAASSFISRAADAKPSVSTIAEEDGASGAAAAVAAAAAANPAANLSLLNMIQGRLSGLINAPSGYLETLPSAVKARVNGLRAVQSEHDKLEAKFQEELLELEKKYFALYSPLYAKRAQIISGTLEPTTEEIAQGKKIAEELQEEWDEQEGTSKPRLEEISEEDDEKKDDEEDDEEDEDEDEEDKDEKAVGIPNFWLTALRTLPEITELITDRDAEALGFLKDIRMKYLDQPGFALEFDFEENPFFSNKTLSKTYFYQDEPGYGGDYIYDHATGDDIAWKSSEQNLTVKIEKRKQRNKHTKATRTIEKSIPVESFFHFFSPPTPPSIDDEDEVDRDEDEDEEIEAKLELDYHIGEVIKEKLIPRAIDWFTGEALRYEEYDDEDEYGGEFDDDEDEDEDDDEDDDDDDVPRGGAKKDEECKQS</sequence>
<dbReference type="Gene3D" id="3.30.1120.90">
    <property type="entry name" value="Nucleosome assembly protein"/>
    <property type="match status" value="1"/>
</dbReference>
<feature type="compositionally biased region" description="Acidic residues" evidence="4">
    <location>
        <begin position="401"/>
        <end position="430"/>
    </location>
</feature>